<feature type="region of interest" description="Disordered" evidence="1">
    <location>
        <begin position="1"/>
        <end position="157"/>
    </location>
</feature>
<accession>A0A9W9CWC2</accession>
<keyword evidence="3" id="KW-1185">Reference proteome</keyword>
<protein>
    <submittedName>
        <fullName evidence="2">Uncharacterized protein</fullName>
    </submittedName>
</protein>
<organism evidence="2 3">
    <name type="scientific">Gnomoniopsis smithogilvyi</name>
    <dbReference type="NCBI Taxonomy" id="1191159"/>
    <lineage>
        <taxon>Eukaryota</taxon>
        <taxon>Fungi</taxon>
        <taxon>Dikarya</taxon>
        <taxon>Ascomycota</taxon>
        <taxon>Pezizomycotina</taxon>
        <taxon>Sordariomycetes</taxon>
        <taxon>Sordariomycetidae</taxon>
        <taxon>Diaporthales</taxon>
        <taxon>Gnomoniaceae</taxon>
        <taxon>Gnomoniopsis</taxon>
    </lineage>
</organism>
<comment type="caution">
    <text evidence="2">The sequence shown here is derived from an EMBL/GenBank/DDBJ whole genome shotgun (WGS) entry which is preliminary data.</text>
</comment>
<dbReference type="InterPro" id="IPR022024">
    <property type="entry name" value="DUF3602"/>
</dbReference>
<gene>
    <name evidence="2" type="ORF">N0V93_005014</name>
</gene>
<sequence length="157" mass="16712">MSGFVRTGRGGAGNFINQKDVEEAEKAQHANDPESQPASAPPVVPASQAPQYVRSGRGGAGNFADPPTLAESQAREDVVDRTEVAVNTSQAGKPRVGLSGRGGAGNWTDSDAAKDSDADNDVQSRQSRIEDKIVHDIEASLPPPPRTYHQHDRNMEK</sequence>
<name>A0A9W9CWC2_9PEZI</name>
<reference evidence="2" key="1">
    <citation type="submission" date="2022-10" db="EMBL/GenBank/DDBJ databases">
        <title>Tapping the CABI collections for fungal endophytes: first genome assemblies for Collariella, Neodidymelliopsis, Ascochyta clinopodiicola, Didymella pomorum, Didymosphaeria variabile, Neocosmospora piperis and Neocucurbitaria cava.</title>
        <authorList>
            <person name="Hill R."/>
        </authorList>
    </citation>
    <scope>NUCLEOTIDE SEQUENCE</scope>
    <source>
        <strain evidence="2">IMI 355082</strain>
    </source>
</reference>
<evidence type="ECO:0000256" key="1">
    <source>
        <dbReference type="SAM" id="MobiDB-lite"/>
    </source>
</evidence>
<dbReference type="PANTHER" id="PTHR34693">
    <property type="entry name" value="PROTEIN PAR32"/>
    <property type="match status" value="1"/>
</dbReference>
<dbReference type="EMBL" id="JAPEVB010000003">
    <property type="protein sequence ID" value="KAJ4391397.1"/>
    <property type="molecule type" value="Genomic_DNA"/>
</dbReference>
<dbReference type="InterPro" id="IPR053203">
    <property type="entry name" value="Cisplatin_resist-associated"/>
</dbReference>
<proteinExistence type="predicted"/>
<dbReference type="Pfam" id="PF12223">
    <property type="entry name" value="DUF3602"/>
    <property type="match status" value="1"/>
</dbReference>
<evidence type="ECO:0000313" key="2">
    <source>
        <dbReference type="EMBL" id="KAJ4391397.1"/>
    </source>
</evidence>
<evidence type="ECO:0000313" key="3">
    <source>
        <dbReference type="Proteomes" id="UP001140453"/>
    </source>
</evidence>
<dbReference type="AlphaFoldDB" id="A0A9W9CWC2"/>
<feature type="compositionally biased region" description="Basic and acidic residues" evidence="1">
    <location>
        <begin position="127"/>
        <end position="138"/>
    </location>
</feature>
<dbReference type="PANTHER" id="PTHR34693:SF1">
    <property type="entry name" value="PROTEIN PAR32"/>
    <property type="match status" value="1"/>
</dbReference>
<feature type="compositionally biased region" description="Basic and acidic residues" evidence="1">
    <location>
        <begin position="73"/>
        <end position="83"/>
    </location>
</feature>
<feature type="compositionally biased region" description="Basic and acidic residues" evidence="1">
    <location>
        <begin position="19"/>
        <end position="32"/>
    </location>
</feature>
<dbReference type="Proteomes" id="UP001140453">
    <property type="component" value="Unassembled WGS sequence"/>
</dbReference>
<dbReference type="OrthoDB" id="4159136at2759"/>